<dbReference type="RefSeq" id="WP_339391086.1">
    <property type="nucleotide sequence ID" value="NZ_BAAAAF010000001.1"/>
</dbReference>
<organism evidence="3 4">
    <name type="scientific">Brevibacterium metallidurans</name>
    <dbReference type="NCBI Taxonomy" id="1482676"/>
    <lineage>
        <taxon>Bacteria</taxon>
        <taxon>Bacillati</taxon>
        <taxon>Actinomycetota</taxon>
        <taxon>Actinomycetes</taxon>
        <taxon>Micrococcales</taxon>
        <taxon>Brevibacteriaceae</taxon>
        <taxon>Brevibacterium</taxon>
    </lineage>
</organism>
<sequence length="69" mass="7981">MSQLSAEEKRELREDDANWKYGLFYFCPRDPGFLVPKRFGVGWTINFGNVWTLVSLVVVIALIVWGVVF</sequence>
<feature type="domain" description="DUF5808" evidence="2">
    <location>
        <begin position="28"/>
        <end position="51"/>
    </location>
</feature>
<dbReference type="InterPro" id="IPR043831">
    <property type="entry name" value="DUF5808"/>
</dbReference>
<dbReference type="Pfam" id="PF19124">
    <property type="entry name" value="DUF5808"/>
    <property type="match status" value="1"/>
</dbReference>
<keyword evidence="1" id="KW-1133">Transmembrane helix</keyword>
<evidence type="ECO:0000256" key="1">
    <source>
        <dbReference type="SAM" id="Phobius"/>
    </source>
</evidence>
<dbReference type="EMBL" id="BAAAAF010000001">
    <property type="protein sequence ID" value="GAA0034063.1"/>
    <property type="molecule type" value="Genomic_DNA"/>
</dbReference>
<evidence type="ECO:0000313" key="4">
    <source>
        <dbReference type="Proteomes" id="UP001498238"/>
    </source>
</evidence>
<evidence type="ECO:0000259" key="2">
    <source>
        <dbReference type="Pfam" id="PF19124"/>
    </source>
</evidence>
<evidence type="ECO:0000313" key="3">
    <source>
        <dbReference type="EMBL" id="GAA0034063.1"/>
    </source>
</evidence>
<gene>
    <name evidence="3" type="ORF">NCCP602_00240</name>
</gene>
<accession>A0ABN0SIA5</accession>
<proteinExistence type="predicted"/>
<comment type="caution">
    <text evidence="3">The sequence shown here is derived from an EMBL/GenBank/DDBJ whole genome shotgun (WGS) entry which is preliminary data.</text>
</comment>
<name>A0ABN0SIA5_9MICO</name>
<reference evidence="3 4" key="1">
    <citation type="submission" date="2024-01" db="EMBL/GenBank/DDBJ databases">
        <title>Characterization of antibiotic resistant novel bacterial strains and their environmental applications.</title>
        <authorList>
            <person name="Manzoor S."/>
            <person name="Abbas S."/>
            <person name="Arshad M."/>
            <person name="Ahmed I."/>
        </authorList>
    </citation>
    <scope>NUCLEOTIDE SEQUENCE [LARGE SCALE GENOMIC DNA]</scope>
    <source>
        <strain evidence="3 4">NCCP-602</strain>
    </source>
</reference>
<dbReference type="Proteomes" id="UP001498238">
    <property type="component" value="Unassembled WGS sequence"/>
</dbReference>
<keyword evidence="1" id="KW-0812">Transmembrane</keyword>
<protein>
    <recommendedName>
        <fullName evidence="2">DUF5808 domain-containing protein</fullName>
    </recommendedName>
</protein>
<feature type="transmembrane region" description="Helical" evidence="1">
    <location>
        <begin position="47"/>
        <end position="68"/>
    </location>
</feature>
<keyword evidence="4" id="KW-1185">Reference proteome</keyword>
<keyword evidence="1" id="KW-0472">Membrane</keyword>